<keyword evidence="1" id="KW-0175">Coiled coil</keyword>
<dbReference type="PROSITE" id="PS50977">
    <property type="entry name" value="HTH_TETR_2"/>
    <property type="match status" value="1"/>
</dbReference>
<sequence length="199" mass="22546">MNKNKNSKRRQELVAIAARLFCDQGYETTTVRTLAAEMGIQSGSLFHHFKDKQEILFAVIESGMLHAMEIARQALYEAKTPEARLYALAQAHLSTLLQDRDAHVVAIYEWRSLSDLSRAHLVELRDAYESIWREVIYECQQAGLVPDDQGLRRRLALGALNWTVQWYRPDGPLRPEDLAQTLVDMLLGRTAVAAVLPSA</sequence>
<feature type="DNA-binding region" description="H-T-H motif" evidence="3">
    <location>
        <begin position="30"/>
        <end position="49"/>
    </location>
</feature>
<dbReference type="PANTHER" id="PTHR30055">
    <property type="entry name" value="HTH-TYPE TRANSCRIPTIONAL REGULATOR RUTR"/>
    <property type="match status" value="1"/>
</dbReference>
<keyword evidence="2 3" id="KW-0238">DNA-binding</keyword>
<evidence type="ECO:0000313" key="6">
    <source>
        <dbReference type="Proteomes" id="UP001621714"/>
    </source>
</evidence>
<dbReference type="InterPro" id="IPR023772">
    <property type="entry name" value="DNA-bd_HTH_TetR-type_CS"/>
</dbReference>
<accession>A0ABW8PXL9</accession>
<proteinExistence type="predicted"/>
<gene>
    <name evidence="5" type="ORF">V6U78_08250</name>
</gene>
<dbReference type="SUPFAM" id="SSF48498">
    <property type="entry name" value="Tetracyclin repressor-like, C-terminal domain"/>
    <property type="match status" value="1"/>
</dbReference>
<dbReference type="Pfam" id="PF17932">
    <property type="entry name" value="TetR_C_24"/>
    <property type="match status" value="1"/>
</dbReference>
<organism evidence="5 6">
    <name type="scientific">Marinospirillum alkalitolerans</name>
    <dbReference type="NCBI Taxonomy" id="3123374"/>
    <lineage>
        <taxon>Bacteria</taxon>
        <taxon>Pseudomonadati</taxon>
        <taxon>Pseudomonadota</taxon>
        <taxon>Gammaproteobacteria</taxon>
        <taxon>Oceanospirillales</taxon>
        <taxon>Oceanospirillaceae</taxon>
        <taxon>Marinospirillum</taxon>
    </lineage>
</organism>
<evidence type="ECO:0000259" key="4">
    <source>
        <dbReference type="PROSITE" id="PS50977"/>
    </source>
</evidence>
<evidence type="ECO:0000256" key="2">
    <source>
        <dbReference type="ARBA" id="ARBA00023125"/>
    </source>
</evidence>
<dbReference type="PROSITE" id="PS01081">
    <property type="entry name" value="HTH_TETR_1"/>
    <property type="match status" value="1"/>
</dbReference>
<dbReference type="Gene3D" id="1.10.357.10">
    <property type="entry name" value="Tetracycline Repressor, domain 2"/>
    <property type="match status" value="1"/>
</dbReference>
<dbReference type="Proteomes" id="UP001621714">
    <property type="component" value="Unassembled WGS sequence"/>
</dbReference>
<dbReference type="InterPro" id="IPR001647">
    <property type="entry name" value="HTH_TetR"/>
</dbReference>
<dbReference type="PRINTS" id="PR00455">
    <property type="entry name" value="HTHTETR"/>
</dbReference>
<feature type="domain" description="HTH tetR-type" evidence="4">
    <location>
        <begin position="7"/>
        <end position="67"/>
    </location>
</feature>
<comment type="caution">
    <text evidence="5">The sequence shown here is derived from an EMBL/GenBank/DDBJ whole genome shotgun (WGS) entry which is preliminary data.</text>
</comment>
<protein>
    <submittedName>
        <fullName evidence="5">TetR/AcrR family transcriptional regulator</fullName>
    </submittedName>
</protein>
<dbReference type="PANTHER" id="PTHR30055:SF183">
    <property type="entry name" value="NUCLEOID OCCLUSION FACTOR SLMA"/>
    <property type="match status" value="1"/>
</dbReference>
<evidence type="ECO:0000256" key="1">
    <source>
        <dbReference type="ARBA" id="ARBA00023054"/>
    </source>
</evidence>
<dbReference type="InterPro" id="IPR050109">
    <property type="entry name" value="HTH-type_TetR-like_transc_reg"/>
</dbReference>
<dbReference type="Pfam" id="PF00440">
    <property type="entry name" value="TetR_N"/>
    <property type="match status" value="1"/>
</dbReference>
<reference evidence="5 6" key="1">
    <citation type="submission" date="2024-02" db="EMBL/GenBank/DDBJ databases">
        <title>Marinospirillum sp. MEB 164 isolated from Lonar lake sediment.</title>
        <authorList>
            <person name="Joshi A."/>
            <person name="Thite S."/>
        </authorList>
    </citation>
    <scope>NUCLEOTIDE SEQUENCE [LARGE SCALE GENOMIC DNA]</scope>
    <source>
        <strain evidence="5 6">MEB164</strain>
    </source>
</reference>
<keyword evidence="6" id="KW-1185">Reference proteome</keyword>
<dbReference type="RefSeq" id="WP_405339304.1">
    <property type="nucleotide sequence ID" value="NZ_JBANFI010000004.1"/>
</dbReference>
<evidence type="ECO:0000256" key="3">
    <source>
        <dbReference type="PROSITE-ProRule" id="PRU00335"/>
    </source>
</evidence>
<name>A0ABW8PXL9_9GAMM</name>
<dbReference type="SUPFAM" id="SSF46689">
    <property type="entry name" value="Homeodomain-like"/>
    <property type="match status" value="1"/>
</dbReference>
<dbReference type="InterPro" id="IPR009057">
    <property type="entry name" value="Homeodomain-like_sf"/>
</dbReference>
<dbReference type="InterPro" id="IPR041490">
    <property type="entry name" value="KstR2_TetR_C"/>
</dbReference>
<dbReference type="EMBL" id="JBANFI010000004">
    <property type="protein sequence ID" value="MFK7161024.1"/>
    <property type="molecule type" value="Genomic_DNA"/>
</dbReference>
<evidence type="ECO:0000313" key="5">
    <source>
        <dbReference type="EMBL" id="MFK7161024.1"/>
    </source>
</evidence>
<dbReference type="InterPro" id="IPR036271">
    <property type="entry name" value="Tet_transcr_reg_TetR-rel_C_sf"/>
</dbReference>